<dbReference type="EMBL" id="PNYA01000049">
    <property type="protein sequence ID" value="PMS14375.1"/>
    <property type="molecule type" value="Genomic_DNA"/>
</dbReference>
<keyword evidence="2" id="KW-1185">Reference proteome</keyword>
<name>A0A2N7VB44_9BURK</name>
<organism evidence="1 2">
    <name type="scientific">Trinickia dabaoshanensis</name>
    <dbReference type="NCBI Taxonomy" id="564714"/>
    <lineage>
        <taxon>Bacteria</taxon>
        <taxon>Pseudomonadati</taxon>
        <taxon>Pseudomonadota</taxon>
        <taxon>Betaproteobacteria</taxon>
        <taxon>Burkholderiales</taxon>
        <taxon>Burkholderiaceae</taxon>
        <taxon>Trinickia</taxon>
    </lineage>
</organism>
<proteinExistence type="predicted"/>
<dbReference type="AlphaFoldDB" id="A0A2N7VB44"/>
<comment type="caution">
    <text evidence="1">The sequence shown here is derived from an EMBL/GenBank/DDBJ whole genome shotgun (WGS) entry which is preliminary data.</text>
</comment>
<dbReference type="Proteomes" id="UP000235616">
    <property type="component" value="Unassembled WGS sequence"/>
</dbReference>
<protein>
    <submittedName>
        <fullName evidence="1">Uncharacterized protein</fullName>
    </submittedName>
</protein>
<evidence type="ECO:0000313" key="1">
    <source>
        <dbReference type="EMBL" id="PMS14375.1"/>
    </source>
</evidence>
<accession>A0A2N7VB44</accession>
<reference evidence="1 2" key="1">
    <citation type="submission" date="2018-01" db="EMBL/GenBank/DDBJ databases">
        <title>Whole genome analyses suggest that Burkholderia sensu lato contains two further novel genera in the rhizoxinica-symbiotica group Mycetohabitans gen. nov., and Trinickia gen. nov.: implications for the evolution of diazotrophy and nodulation in the Burkholderiaceae.</title>
        <authorList>
            <person name="Estrada-de los Santos P."/>
            <person name="Palmer M."/>
            <person name="Chavez-Ramirez B."/>
            <person name="Beukes C."/>
            <person name="Steenkamp E.T."/>
            <person name="Hirsch A.M."/>
            <person name="Manyaka P."/>
            <person name="Maluk M."/>
            <person name="Lafos M."/>
            <person name="Crook M."/>
            <person name="Gross E."/>
            <person name="Simon M.F."/>
            <person name="Bueno dos Reis Junior F."/>
            <person name="Poole P.S."/>
            <person name="Venter S.N."/>
            <person name="James E.K."/>
        </authorList>
    </citation>
    <scope>NUCLEOTIDE SEQUENCE [LARGE SCALE GENOMIC DNA]</scope>
    <source>
        <strain evidence="1 2">GIMN1.004</strain>
    </source>
</reference>
<evidence type="ECO:0000313" key="2">
    <source>
        <dbReference type="Proteomes" id="UP000235616"/>
    </source>
</evidence>
<gene>
    <name evidence="1" type="ORF">C0Z18_31940</name>
</gene>
<sequence length="74" mass="8425">MVLSTWFRLACIADGIAYACLEGPRFVLEFDLVDRIALSVVGADCHESYLRIRVGVSQFLKQFPYRHGLSPLRH</sequence>